<accession>A0A4S3KJW8</accession>
<dbReference type="InterPro" id="IPR051205">
    <property type="entry name" value="UbiH/COQ6_monooxygenase"/>
</dbReference>
<evidence type="ECO:0000256" key="7">
    <source>
        <dbReference type="ARBA" id="ARBA00023033"/>
    </source>
</evidence>
<evidence type="ECO:0000256" key="1">
    <source>
        <dbReference type="ARBA" id="ARBA00001974"/>
    </source>
</evidence>
<keyword evidence="8" id="KW-0472">Membrane</keyword>
<dbReference type="PRINTS" id="PR00420">
    <property type="entry name" value="RNGMNOXGNASE"/>
</dbReference>
<dbReference type="GO" id="GO:0008681">
    <property type="term" value="F:2-octaprenyl-6-methoxyphenol hydroxylase activity"/>
    <property type="evidence" value="ECO:0007669"/>
    <property type="project" value="TreeGrafter"/>
</dbReference>
<keyword evidence="5" id="KW-0274">FAD</keyword>
<evidence type="ECO:0000256" key="8">
    <source>
        <dbReference type="SAM" id="Phobius"/>
    </source>
</evidence>
<dbReference type="NCBIfam" id="TIGR01988">
    <property type="entry name" value="Ubi-OHases"/>
    <property type="match status" value="1"/>
</dbReference>
<keyword evidence="4" id="KW-0285">Flavoprotein</keyword>
<reference evidence="10 11" key="1">
    <citation type="submission" date="2017-02" db="EMBL/GenBank/DDBJ databases">
        <title>Whole genome sequencing of Metallibacterium scheffleri DSM 24874 (T).</title>
        <authorList>
            <person name="Kumar S."/>
            <person name="Patil P."/>
            <person name="Patil P.B."/>
        </authorList>
    </citation>
    <scope>NUCLEOTIDE SEQUENCE [LARGE SCALE GENOMIC DNA]</scope>
    <source>
        <strain evidence="10 11">DSM 24874</strain>
    </source>
</reference>
<keyword evidence="6" id="KW-0560">Oxidoreductase</keyword>
<evidence type="ECO:0000256" key="3">
    <source>
        <dbReference type="ARBA" id="ARBA00005349"/>
    </source>
</evidence>
<evidence type="ECO:0000256" key="2">
    <source>
        <dbReference type="ARBA" id="ARBA00004749"/>
    </source>
</evidence>
<dbReference type="STRING" id="993689.GCA_002077135_03377"/>
<evidence type="ECO:0000259" key="9">
    <source>
        <dbReference type="Pfam" id="PF01494"/>
    </source>
</evidence>
<proteinExistence type="inferred from homology"/>
<keyword evidence="7" id="KW-0503">Monooxygenase</keyword>
<keyword evidence="8" id="KW-1133">Transmembrane helix</keyword>
<feature type="transmembrane region" description="Helical" evidence="8">
    <location>
        <begin position="7"/>
        <end position="30"/>
    </location>
</feature>
<dbReference type="UniPathway" id="UPA00232"/>
<evidence type="ECO:0000313" key="10">
    <source>
        <dbReference type="EMBL" id="THD09087.1"/>
    </source>
</evidence>
<dbReference type="Pfam" id="PF01494">
    <property type="entry name" value="FAD_binding_3"/>
    <property type="match status" value="1"/>
</dbReference>
<evidence type="ECO:0000256" key="5">
    <source>
        <dbReference type="ARBA" id="ARBA00022827"/>
    </source>
</evidence>
<keyword evidence="8" id="KW-0812">Transmembrane</keyword>
<gene>
    <name evidence="10" type="ORF">B1806_11930</name>
</gene>
<dbReference type="InterPro" id="IPR018168">
    <property type="entry name" value="Ubi_Hdrlase_CS"/>
</dbReference>
<protein>
    <submittedName>
        <fullName evidence="10">2-octaprenyl-3-methyl-6-methoxy-1,4-benzoquinol hydroxylase</fullName>
    </submittedName>
</protein>
<dbReference type="PROSITE" id="PS01304">
    <property type="entry name" value="UBIH"/>
    <property type="match status" value="1"/>
</dbReference>
<dbReference type="GO" id="GO:0006744">
    <property type="term" value="P:ubiquinone biosynthetic process"/>
    <property type="evidence" value="ECO:0007669"/>
    <property type="project" value="UniProtKB-UniPathway"/>
</dbReference>
<feature type="domain" description="FAD-binding" evidence="9">
    <location>
        <begin position="6"/>
        <end position="342"/>
    </location>
</feature>
<evidence type="ECO:0000313" key="11">
    <source>
        <dbReference type="Proteomes" id="UP000307749"/>
    </source>
</evidence>
<keyword evidence="11" id="KW-1185">Reference proteome</keyword>
<sequence length="394" mass="41748">MSRRLDADVIVIGAGMVGASAALALARYGYAVQLLDAAAEPSAPGAELDLRVVALAPSSARLLSELDVWSQLPRERVAAYRAMHVWDAASGAAFDFDAGLLDAQCLGWIVENRLLQWTLWQALGRAGVLLRSATQAVGHVAEADSARLDLADGTQLRARLLLAVDGRESPLRQAAGIGVRGHDYGQRAVVAHLRSARPHADTAWQRFLPDGPLALLPLADGRVSLVWSLPEAEAARVLALDAGEFAHAVGVASDFRLGPLQLDSARAAFALRLALAERFAAPRLALLGDAAHAVHPLAGQGVNLGLRDVQELCDLLASTRRAGRDPGAATLLARYARRRRSADWLDAHAFDALARVFALRATPAVAARGLGMHALQALPALKRTLAQHAAGWPP</sequence>
<comment type="caution">
    <text evidence="10">The sequence shown here is derived from an EMBL/GenBank/DDBJ whole genome shotgun (WGS) entry which is preliminary data.</text>
</comment>
<evidence type="ECO:0000256" key="6">
    <source>
        <dbReference type="ARBA" id="ARBA00023002"/>
    </source>
</evidence>
<dbReference type="PANTHER" id="PTHR43876:SF8">
    <property type="entry name" value="2-OCTAPRENYL-6-METHOXYPHENOL HYDROXYLASE"/>
    <property type="match status" value="1"/>
</dbReference>
<dbReference type="SUPFAM" id="SSF51905">
    <property type="entry name" value="FAD/NAD(P)-binding domain"/>
    <property type="match status" value="1"/>
</dbReference>
<evidence type="ECO:0000256" key="4">
    <source>
        <dbReference type="ARBA" id="ARBA00022630"/>
    </source>
</evidence>
<dbReference type="OrthoDB" id="9769565at2"/>
<dbReference type="Gene3D" id="3.50.50.60">
    <property type="entry name" value="FAD/NAD(P)-binding domain"/>
    <property type="match status" value="2"/>
</dbReference>
<dbReference type="GO" id="GO:0071949">
    <property type="term" value="F:FAD binding"/>
    <property type="evidence" value="ECO:0007669"/>
    <property type="project" value="InterPro"/>
</dbReference>
<dbReference type="InterPro" id="IPR002938">
    <property type="entry name" value="FAD-bd"/>
</dbReference>
<dbReference type="EMBL" id="MWQO01000042">
    <property type="protein sequence ID" value="THD09087.1"/>
    <property type="molecule type" value="Genomic_DNA"/>
</dbReference>
<comment type="pathway">
    <text evidence="2">Cofactor biosynthesis; ubiquinone biosynthesis.</text>
</comment>
<dbReference type="Proteomes" id="UP000307749">
    <property type="component" value="Unassembled WGS sequence"/>
</dbReference>
<dbReference type="AlphaFoldDB" id="A0A4S3KJW8"/>
<dbReference type="RefSeq" id="WP_081129800.1">
    <property type="nucleotide sequence ID" value="NZ_LDOS01000002.1"/>
</dbReference>
<comment type="cofactor">
    <cofactor evidence="1">
        <name>FAD</name>
        <dbReference type="ChEBI" id="CHEBI:57692"/>
    </cofactor>
</comment>
<dbReference type="PANTHER" id="PTHR43876">
    <property type="entry name" value="UBIQUINONE BIOSYNTHESIS MONOOXYGENASE COQ6, MITOCHONDRIAL"/>
    <property type="match status" value="1"/>
</dbReference>
<comment type="similarity">
    <text evidence="3">Belongs to the UbiH/COQ6 family.</text>
</comment>
<dbReference type="InterPro" id="IPR010971">
    <property type="entry name" value="UbiH/COQ6"/>
</dbReference>
<name>A0A4S3KJW8_9GAMM</name>
<dbReference type="InterPro" id="IPR036188">
    <property type="entry name" value="FAD/NAD-bd_sf"/>
</dbReference>
<organism evidence="10 11">
    <name type="scientific">Metallibacterium scheffleri</name>
    <dbReference type="NCBI Taxonomy" id="993689"/>
    <lineage>
        <taxon>Bacteria</taxon>
        <taxon>Pseudomonadati</taxon>
        <taxon>Pseudomonadota</taxon>
        <taxon>Gammaproteobacteria</taxon>
        <taxon>Lysobacterales</taxon>
        <taxon>Rhodanobacteraceae</taxon>
        <taxon>Metallibacterium</taxon>
    </lineage>
</organism>